<gene>
    <name evidence="1" type="ORF">M5X12_25415</name>
</gene>
<dbReference type="EMBL" id="JAMDNP010000068">
    <property type="protein sequence ID" value="MCY9763853.1"/>
    <property type="molecule type" value="Genomic_DNA"/>
</dbReference>
<organism evidence="1 2">
    <name type="scientific">Paenibacillus alvei</name>
    <name type="common">Bacillus alvei</name>
    <dbReference type="NCBI Taxonomy" id="44250"/>
    <lineage>
        <taxon>Bacteria</taxon>
        <taxon>Bacillati</taxon>
        <taxon>Bacillota</taxon>
        <taxon>Bacilli</taxon>
        <taxon>Bacillales</taxon>
        <taxon>Paenibacillaceae</taxon>
        <taxon>Paenibacillus</taxon>
    </lineage>
</organism>
<name>A0ABT4H4D7_PAEAL</name>
<keyword evidence="2" id="KW-1185">Reference proteome</keyword>
<comment type="caution">
    <text evidence="1">The sequence shown here is derived from an EMBL/GenBank/DDBJ whole genome shotgun (WGS) entry which is preliminary data.</text>
</comment>
<dbReference type="GeneID" id="94489971"/>
<accession>A0ABT4H4D7</accession>
<reference evidence="1 2" key="1">
    <citation type="submission" date="2022-05" db="EMBL/GenBank/DDBJ databases">
        <title>Genome Sequencing of Bee-Associated Microbes.</title>
        <authorList>
            <person name="Dunlap C."/>
        </authorList>
    </citation>
    <scope>NUCLEOTIDE SEQUENCE [LARGE SCALE GENOMIC DNA]</scope>
    <source>
        <strain evidence="1 2">NRRL B-04010</strain>
    </source>
</reference>
<evidence type="ECO:0000313" key="1">
    <source>
        <dbReference type="EMBL" id="MCY9763853.1"/>
    </source>
</evidence>
<dbReference type="RefSeq" id="WP_005548668.1">
    <property type="nucleotide sequence ID" value="NZ_JAMDLX010000047.1"/>
</dbReference>
<sequence>MMRTLLSTRYHFSSLRSTDHGLLFDPLDHCLLERPKPITFHDAAGVYGVCLDNAHYVHIIYVNIHHQLIHIAIEPCTLQAHKRELSGIFQHVRHIQLTSCCNQLHAFLQYHSRVEHVSLSGIHWSSPSVVHHGEEILSLRLLSMQEHVWICLALIASAASPQQQVRLLIQSFHPASCKWSSVAALPDIQLESAADLLTFELSPIQERVSVFLFKQTGNKLYFTAYDWNKQKKWSKTAQNHTLIPPIHAEHVVSVYDQGKFCLSWVTEELLFRIHYHIDQETWSDLYTSPIQRPRVCTCISDMQSSSTIPQKWIATDNEDELVGLNGMEAAHIEGYRATRNLTHSMDAAKSVIDSLAQMKERSIKMKLELVRMKQIQQSRQVKAQQLGERIAVLQEEVHIRKALYDLRSNENILMKKEAVPRVQSNMKERLSQIILKISKHPR</sequence>
<evidence type="ECO:0000313" key="2">
    <source>
        <dbReference type="Proteomes" id="UP001527181"/>
    </source>
</evidence>
<proteinExistence type="predicted"/>
<protein>
    <submittedName>
        <fullName evidence="1">Uncharacterized protein</fullName>
    </submittedName>
</protein>
<dbReference type="Proteomes" id="UP001527181">
    <property type="component" value="Unassembled WGS sequence"/>
</dbReference>